<organism evidence="1 2">
    <name type="scientific">Pedobacter agri</name>
    <dbReference type="NCBI Taxonomy" id="454586"/>
    <lineage>
        <taxon>Bacteria</taxon>
        <taxon>Pseudomonadati</taxon>
        <taxon>Bacteroidota</taxon>
        <taxon>Sphingobacteriia</taxon>
        <taxon>Sphingobacteriales</taxon>
        <taxon>Sphingobacteriaceae</taxon>
        <taxon>Pedobacter</taxon>
    </lineage>
</organism>
<dbReference type="SUPFAM" id="SSF57884">
    <property type="entry name" value="Ada DNA repair protein, N-terminal domain (N-Ada 10)"/>
    <property type="match status" value="1"/>
</dbReference>
<dbReference type="AlphaFoldDB" id="A0A9X3DA46"/>
<dbReference type="Gene3D" id="3.40.10.10">
    <property type="entry name" value="DNA Methylphosphotriester Repair Domain"/>
    <property type="match status" value="1"/>
</dbReference>
<dbReference type="EMBL" id="JAPJUH010000001">
    <property type="protein sequence ID" value="MCX3263557.1"/>
    <property type="molecule type" value="Genomic_DNA"/>
</dbReference>
<dbReference type="Proteomes" id="UP001142592">
    <property type="component" value="Unassembled WGS sequence"/>
</dbReference>
<accession>A0A9X3DA46</accession>
<protein>
    <submittedName>
        <fullName evidence="1">Metal-binding protein</fullName>
    </submittedName>
</protein>
<proteinExistence type="predicted"/>
<dbReference type="InterPro" id="IPR035451">
    <property type="entry name" value="Ada-like_dom_sf"/>
</dbReference>
<evidence type="ECO:0000313" key="2">
    <source>
        <dbReference type="Proteomes" id="UP001142592"/>
    </source>
</evidence>
<dbReference type="RefSeq" id="WP_010599968.1">
    <property type="nucleotide sequence ID" value="NZ_JAPJUH010000001.1"/>
</dbReference>
<gene>
    <name evidence="1" type="ORF">OQZ29_02315</name>
</gene>
<keyword evidence="2" id="KW-1185">Reference proteome</keyword>
<evidence type="ECO:0000313" key="1">
    <source>
        <dbReference type="EMBL" id="MCX3263557.1"/>
    </source>
</evidence>
<comment type="caution">
    <text evidence="1">The sequence shown here is derived from an EMBL/GenBank/DDBJ whole genome shotgun (WGS) entry which is preliminary data.</text>
</comment>
<reference evidence="1" key="1">
    <citation type="submission" date="2022-11" db="EMBL/GenBank/DDBJ databases">
        <authorList>
            <person name="Graham C."/>
            <person name="Newman J.D."/>
        </authorList>
    </citation>
    <scope>NUCLEOTIDE SEQUENCE</scope>
    <source>
        <strain evidence="1">DSM 19486</strain>
    </source>
</reference>
<name>A0A9X3DA46_9SPHI</name>
<sequence length="83" mass="9617">MIIKHQEISASELRKKVRNRQICFGGNAALKIFGLLSCKSGKRMKVKNRVFFKTESDALSYGYRPYGHCMYAKYTKWNYSAAQ</sequence>